<gene>
    <name evidence="2" type="ORF">FD24_GL002418</name>
</gene>
<dbReference type="RefSeq" id="WP_050339581.1">
    <property type="nucleotide sequence ID" value="NZ_AZCU01000004.1"/>
</dbReference>
<evidence type="ECO:0000256" key="1">
    <source>
        <dbReference type="SAM" id="Phobius"/>
    </source>
</evidence>
<name>A0A837RDA7_LACPE</name>
<evidence type="ECO:0000313" key="3">
    <source>
        <dbReference type="Proteomes" id="UP000051020"/>
    </source>
</evidence>
<dbReference type="EMBL" id="AZCU01000004">
    <property type="protein sequence ID" value="KRK26082.1"/>
    <property type="molecule type" value="Genomic_DNA"/>
</dbReference>
<feature type="transmembrane region" description="Helical" evidence="1">
    <location>
        <begin position="37"/>
        <end position="58"/>
    </location>
</feature>
<feature type="transmembrane region" description="Helical" evidence="1">
    <location>
        <begin position="7"/>
        <end position="25"/>
    </location>
</feature>
<keyword evidence="1" id="KW-0472">Membrane</keyword>
<dbReference type="AlphaFoldDB" id="A0A837RDA7"/>
<evidence type="ECO:0000313" key="2">
    <source>
        <dbReference type="EMBL" id="KRK26082.1"/>
    </source>
</evidence>
<proteinExistence type="predicted"/>
<accession>A0A837RDA7</accession>
<keyword evidence="1" id="KW-1133">Transmembrane helix</keyword>
<dbReference type="Proteomes" id="UP000051020">
    <property type="component" value="Unassembled WGS sequence"/>
</dbReference>
<organism evidence="2 3">
    <name type="scientific">Lactiplantibacillus pentosus DSM 20314</name>
    <dbReference type="NCBI Taxonomy" id="1423791"/>
    <lineage>
        <taxon>Bacteria</taxon>
        <taxon>Bacillati</taxon>
        <taxon>Bacillota</taxon>
        <taxon>Bacilli</taxon>
        <taxon>Lactobacillales</taxon>
        <taxon>Lactobacillaceae</taxon>
        <taxon>Lactiplantibacillus</taxon>
    </lineage>
</organism>
<sequence>MVIVKIILAAYLRGGLFFIAVYYLITADPDGTLQLHWTWLNLYWTTSFLIAYPLLIIIRPQIGHPHFKTKSLRSKSAAIERQQPSNLADTYHDATNPVKSRLAIDAANQQRDADISLIADIFYCGILIIIALPALILVGLSHLIHHRPNKKV</sequence>
<keyword evidence="1" id="KW-0812">Transmembrane</keyword>
<dbReference type="GeneID" id="49394745"/>
<feature type="transmembrane region" description="Helical" evidence="1">
    <location>
        <begin position="121"/>
        <end position="144"/>
    </location>
</feature>
<comment type="caution">
    <text evidence="2">The sequence shown here is derived from an EMBL/GenBank/DDBJ whole genome shotgun (WGS) entry which is preliminary data.</text>
</comment>
<reference evidence="2 3" key="1">
    <citation type="journal article" date="2015" name="Genome Announc.">
        <title>Expanding the biotechnology potential of lactobacilli through comparative genomics of 213 strains and associated genera.</title>
        <authorList>
            <person name="Sun Z."/>
            <person name="Harris H.M."/>
            <person name="McCann A."/>
            <person name="Guo C."/>
            <person name="Argimon S."/>
            <person name="Zhang W."/>
            <person name="Yang X."/>
            <person name="Jeffery I.B."/>
            <person name="Cooney J.C."/>
            <person name="Kagawa T.F."/>
            <person name="Liu W."/>
            <person name="Song Y."/>
            <person name="Salvetti E."/>
            <person name="Wrobel A."/>
            <person name="Rasinkangas P."/>
            <person name="Parkhill J."/>
            <person name="Rea M.C."/>
            <person name="O'Sullivan O."/>
            <person name="Ritari J."/>
            <person name="Douillard F.P."/>
            <person name="Paul Ross R."/>
            <person name="Yang R."/>
            <person name="Briner A.E."/>
            <person name="Felis G.E."/>
            <person name="de Vos W.M."/>
            <person name="Barrangou R."/>
            <person name="Klaenhammer T.R."/>
            <person name="Caufield P.W."/>
            <person name="Cui Y."/>
            <person name="Zhang H."/>
            <person name="O'Toole P.W."/>
        </authorList>
    </citation>
    <scope>NUCLEOTIDE SEQUENCE [LARGE SCALE GENOMIC DNA]</scope>
    <source>
        <strain evidence="2 3">DSM 20314</strain>
    </source>
</reference>
<protein>
    <submittedName>
        <fullName evidence="2">Uncharacterized protein</fullName>
    </submittedName>
</protein>